<name>A0A1V6V8B2_9EURO</name>
<comment type="caution">
    <text evidence="4">The sequence shown here is derived from an EMBL/GenBank/DDBJ whole genome shotgun (WGS) entry which is preliminary data.</text>
</comment>
<dbReference type="Pfam" id="PF11954">
    <property type="entry name" value="DUF3471"/>
    <property type="match status" value="1"/>
</dbReference>
<feature type="domain" description="Beta-lactamase-related" evidence="2">
    <location>
        <begin position="16"/>
        <end position="362"/>
    </location>
</feature>
<dbReference type="InterPro" id="IPR012338">
    <property type="entry name" value="Beta-lactam/transpept-like"/>
</dbReference>
<dbReference type="Pfam" id="PF00144">
    <property type="entry name" value="Beta-lactamase"/>
    <property type="match status" value="1"/>
</dbReference>
<dbReference type="EMBL" id="MDDG01000001">
    <property type="protein sequence ID" value="OQE46925.1"/>
    <property type="molecule type" value="Genomic_DNA"/>
</dbReference>
<sequence>MNPARDSRQTPLGGDFDENVSKTMDYWKIPGIAVAVVDGDTTWKKVDIFPQTKDSKLTKCKKKGYGIADQASSTKVESNTLFYGGSTTKAFTAAIMSMLVQDNAKYPKVQWNTPVSELIREDFVLDDKWTTANMTIEDILSHRTGMPGHDLSLGSVHPGNQATVQDVVRSLRFLPSNAPPRTTYQYNNSMYIVASHIIQRVMDDDLGAVLEREIWRPLKMSSTYFRLADVLEKDKPLAKGYAFTNGKYEEVPWKNKPEISGAGAIISSVEDYAKWVHALLNQTGTNLSSESWKAIWTARTLIPNSEPFLAPMAYALAWNRYVYHGVEIITHDGGIDGFGAEIVMIPSLKYGVVTMANSTYSSNFGGTCLAYDLIDSKLDIATEARFGWKEHYVKVLQQMEEFNKKAVEHFYPNLPSPPLPGPTFPLEAYTGTYWHDAYGQLALFLDTDKKLHANRTSPTTACSLTFEHVIGDYFIATMHVVGAETVIPAEFSPGPEGKPRSVGIGWEPRLGNNKIWMRKVDDGVEPVLTSLQGAQPLSYQAYQAPQLPEFLASQIFM</sequence>
<dbReference type="AlphaFoldDB" id="A0A1V6V8B2"/>
<proteinExistence type="inferred from homology"/>
<evidence type="ECO:0000259" key="2">
    <source>
        <dbReference type="Pfam" id="PF00144"/>
    </source>
</evidence>
<evidence type="ECO:0000313" key="5">
    <source>
        <dbReference type="Proteomes" id="UP000191500"/>
    </source>
</evidence>
<dbReference type="InterPro" id="IPR021860">
    <property type="entry name" value="Peptidase_S12_Pab87-rel_C"/>
</dbReference>
<gene>
    <name evidence="4" type="ORF">PENCOP_c001G05380</name>
</gene>
<dbReference type="Gene3D" id="3.40.710.10">
    <property type="entry name" value="DD-peptidase/beta-lactamase superfamily"/>
    <property type="match status" value="1"/>
</dbReference>
<reference evidence="5" key="1">
    <citation type="journal article" date="2017" name="Nat. Microbiol.">
        <title>Global analysis of biosynthetic gene clusters reveals vast potential of secondary metabolite production in Penicillium species.</title>
        <authorList>
            <person name="Nielsen J.C."/>
            <person name="Grijseels S."/>
            <person name="Prigent S."/>
            <person name="Ji B."/>
            <person name="Dainat J."/>
            <person name="Nielsen K.F."/>
            <person name="Frisvad J.C."/>
            <person name="Workman M."/>
            <person name="Nielsen J."/>
        </authorList>
    </citation>
    <scope>NUCLEOTIDE SEQUENCE [LARGE SCALE GENOMIC DNA]</scope>
    <source>
        <strain evidence="5">IBT 31321</strain>
    </source>
</reference>
<dbReference type="PANTHER" id="PTHR46825:SF9">
    <property type="entry name" value="BETA-LACTAMASE-RELATED DOMAIN-CONTAINING PROTEIN"/>
    <property type="match status" value="1"/>
</dbReference>
<evidence type="ECO:0000259" key="3">
    <source>
        <dbReference type="Pfam" id="PF11954"/>
    </source>
</evidence>
<organism evidence="4 5">
    <name type="scientific">Penicillium coprophilum</name>
    <dbReference type="NCBI Taxonomy" id="36646"/>
    <lineage>
        <taxon>Eukaryota</taxon>
        <taxon>Fungi</taxon>
        <taxon>Dikarya</taxon>
        <taxon>Ascomycota</taxon>
        <taxon>Pezizomycotina</taxon>
        <taxon>Eurotiomycetes</taxon>
        <taxon>Eurotiomycetidae</taxon>
        <taxon>Eurotiales</taxon>
        <taxon>Aspergillaceae</taxon>
        <taxon>Penicillium</taxon>
    </lineage>
</organism>
<dbReference type="SUPFAM" id="SSF56601">
    <property type="entry name" value="beta-lactamase/transpeptidase-like"/>
    <property type="match status" value="1"/>
</dbReference>
<dbReference type="Gene3D" id="2.40.128.600">
    <property type="match status" value="1"/>
</dbReference>
<evidence type="ECO:0008006" key="6">
    <source>
        <dbReference type="Google" id="ProtNLM"/>
    </source>
</evidence>
<dbReference type="STRING" id="36646.A0A1V6V8B2"/>
<dbReference type="Proteomes" id="UP000191500">
    <property type="component" value="Unassembled WGS sequence"/>
</dbReference>
<keyword evidence="5" id="KW-1185">Reference proteome</keyword>
<evidence type="ECO:0000256" key="1">
    <source>
        <dbReference type="ARBA" id="ARBA00038215"/>
    </source>
</evidence>
<evidence type="ECO:0000313" key="4">
    <source>
        <dbReference type="EMBL" id="OQE46925.1"/>
    </source>
</evidence>
<accession>A0A1V6V8B2</accession>
<dbReference type="InterPro" id="IPR001466">
    <property type="entry name" value="Beta-lactam-related"/>
</dbReference>
<feature type="domain" description="Peptidase S12 Pab87-related C-terminal" evidence="3">
    <location>
        <begin position="421"/>
        <end position="518"/>
    </location>
</feature>
<comment type="similarity">
    <text evidence="1">Belongs to the peptidase S12 family.</text>
</comment>
<dbReference type="InterPro" id="IPR050491">
    <property type="entry name" value="AmpC-like"/>
</dbReference>
<protein>
    <recommendedName>
        <fullName evidence="6">Beta-lactamase-related domain-containing protein</fullName>
    </recommendedName>
</protein>
<dbReference type="PANTHER" id="PTHR46825">
    <property type="entry name" value="D-ALANYL-D-ALANINE-CARBOXYPEPTIDASE/ENDOPEPTIDASE AMPH"/>
    <property type="match status" value="1"/>
</dbReference>